<keyword evidence="14" id="KW-1185">Reference proteome</keyword>
<comment type="catalytic activity">
    <reaction evidence="12">
        <text>4 Fe(2+) + O2 + 4 H(+) = 4 Fe(3+) + 2 H2O</text>
        <dbReference type="Rhea" id="RHEA:11148"/>
        <dbReference type="ChEBI" id="CHEBI:15377"/>
        <dbReference type="ChEBI" id="CHEBI:15378"/>
        <dbReference type="ChEBI" id="CHEBI:15379"/>
        <dbReference type="ChEBI" id="CHEBI:29033"/>
        <dbReference type="ChEBI" id="CHEBI:29034"/>
        <dbReference type="EC" id="1.16.3.1"/>
    </reaction>
</comment>
<evidence type="ECO:0000256" key="6">
    <source>
        <dbReference type="ARBA" id="ARBA00022496"/>
    </source>
</evidence>
<evidence type="ECO:0000256" key="5">
    <source>
        <dbReference type="ARBA" id="ARBA00022448"/>
    </source>
</evidence>
<dbReference type="PANTHER" id="PTHR16821">
    <property type="entry name" value="FRATAXIN"/>
    <property type="match status" value="1"/>
</dbReference>
<dbReference type="InterPro" id="IPR002908">
    <property type="entry name" value="Frataxin/CyaY"/>
</dbReference>
<evidence type="ECO:0000256" key="3">
    <source>
        <dbReference type="ARBA" id="ARBA00013107"/>
    </source>
</evidence>
<keyword evidence="7" id="KW-0809">Transit peptide</keyword>
<evidence type="ECO:0000256" key="11">
    <source>
        <dbReference type="ARBA" id="ARBA00023128"/>
    </source>
</evidence>
<proteinExistence type="inferred from homology"/>
<gene>
    <name evidence="13" type="ORF">AB1Y20_013345</name>
</gene>
<keyword evidence="11" id="KW-0496">Mitochondrion</keyword>
<dbReference type="Pfam" id="PF01491">
    <property type="entry name" value="Frataxin_Cyay"/>
    <property type="match status" value="1"/>
</dbReference>
<dbReference type="PANTHER" id="PTHR16821:SF2">
    <property type="entry name" value="FRATAXIN, MITOCHONDRIAL"/>
    <property type="match status" value="1"/>
</dbReference>
<name>A0AB34INZ2_PRYPA</name>
<evidence type="ECO:0000313" key="13">
    <source>
        <dbReference type="EMBL" id="KAL1500698.1"/>
    </source>
</evidence>
<dbReference type="PROSITE" id="PS50810">
    <property type="entry name" value="FRATAXIN_2"/>
    <property type="match status" value="1"/>
</dbReference>
<keyword evidence="5" id="KW-0813">Transport</keyword>
<accession>A0AB34INZ2</accession>
<dbReference type="GO" id="GO:0006826">
    <property type="term" value="P:iron ion transport"/>
    <property type="evidence" value="ECO:0007669"/>
    <property type="project" value="UniProtKB-KW"/>
</dbReference>
<sequence length="181" mass="19640">MLRRSLLLSRAALTSGALRLSRHHAIAALRLAPPAAAPPRGSRRLTTAGQYASLAGVSIDALHEAFDDFADGAPQLQIDVESTGDVLTIAVGSRGTFVINKQSPNKQLWLSSPISGPSRYDFCPSTLRWVHTRDQTPLLDILRDDFETLVGERLSFARVAEELQRAWEDSQGRGGGEGPCH</sequence>
<dbReference type="PROSITE" id="PS01344">
    <property type="entry name" value="FRATAXIN_1"/>
    <property type="match status" value="1"/>
</dbReference>
<evidence type="ECO:0000256" key="8">
    <source>
        <dbReference type="ARBA" id="ARBA00023002"/>
    </source>
</evidence>
<evidence type="ECO:0000256" key="7">
    <source>
        <dbReference type="ARBA" id="ARBA00022946"/>
    </source>
</evidence>
<dbReference type="GO" id="GO:0005739">
    <property type="term" value="C:mitochondrion"/>
    <property type="evidence" value="ECO:0007669"/>
    <property type="project" value="UniProtKB-SubCell"/>
</dbReference>
<dbReference type="EMBL" id="JBGBPQ010000023">
    <property type="protein sequence ID" value="KAL1500698.1"/>
    <property type="molecule type" value="Genomic_DNA"/>
</dbReference>
<dbReference type="InterPro" id="IPR017789">
    <property type="entry name" value="Frataxin"/>
</dbReference>
<dbReference type="GO" id="GO:0034986">
    <property type="term" value="F:iron chaperone activity"/>
    <property type="evidence" value="ECO:0007669"/>
    <property type="project" value="TreeGrafter"/>
</dbReference>
<reference evidence="13 14" key="1">
    <citation type="journal article" date="2024" name="Science">
        <title>Giant polyketide synthase enzymes in the biosynthesis of giant marine polyether toxins.</title>
        <authorList>
            <person name="Fallon T.R."/>
            <person name="Shende V.V."/>
            <person name="Wierzbicki I.H."/>
            <person name="Pendleton A.L."/>
            <person name="Watervoot N.F."/>
            <person name="Auber R.P."/>
            <person name="Gonzalez D.J."/>
            <person name="Wisecaver J.H."/>
            <person name="Moore B.S."/>
        </authorList>
    </citation>
    <scope>NUCLEOTIDE SEQUENCE [LARGE SCALE GENOMIC DNA]</scope>
    <source>
        <strain evidence="13 14">12B1</strain>
    </source>
</reference>
<dbReference type="AlphaFoldDB" id="A0AB34INZ2"/>
<dbReference type="GO" id="GO:0006879">
    <property type="term" value="P:intracellular iron ion homeostasis"/>
    <property type="evidence" value="ECO:0007669"/>
    <property type="project" value="UniProtKB-KW"/>
</dbReference>
<evidence type="ECO:0000256" key="10">
    <source>
        <dbReference type="ARBA" id="ARBA00023065"/>
    </source>
</evidence>
<evidence type="ECO:0000256" key="12">
    <source>
        <dbReference type="ARBA" id="ARBA00047990"/>
    </source>
</evidence>
<keyword evidence="8" id="KW-0560">Oxidoreductase</keyword>
<evidence type="ECO:0000256" key="9">
    <source>
        <dbReference type="ARBA" id="ARBA00023004"/>
    </source>
</evidence>
<evidence type="ECO:0000313" key="14">
    <source>
        <dbReference type="Proteomes" id="UP001515480"/>
    </source>
</evidence>
<dbReference type="GO" id="GO:0008198">
    <property type="term" value="F:ferrous iron binding"/>
    <property type="evidence" value="ECO:0007669"/>
    <property type="project" value="TreeGrafter"/>
</dbReference>
<keyword evidence="4" id="KW-0409">Iron storage</keyword>
<dbReference type="GO" id="GO:0008199">
    <property type="term" value="F:ferric iron binding"/>
    <property type="evidence" value="ECO:0007669"/>
    <property type="project" value="InterPro"/>
</dbReference>
<dbReference type="NCBIfam" id="TIGR03421">
    <property type="entry name" value="FeS_CyaY"/>
    <property type="match status" value="1"/>
</dbReference>
<keyword evidence="10" id="KW-0406">Ion transport</keyword>
<keyword evidence="6" id="KW-0410">Iron transport</keyword>
<evidence type="ECO:0000256" key="4">
    <source>
        <dbReference type="ARBA" id="ARBA00022434"/>
    </source>
</evidence>
<comment type="subcellular location">
    <subcellularLocation>
        <location evidence="1">Mitochondrion</location>
    </subcellularLocation>
</comment>
<dbReference type="SMART" id="SM01219">
    <property type="entry name" value="Frataxin_Cyay"/>
    <property type="match status" value="1"/>
</dbReference>
<dbReference type="Gene3D" id="3.30.920.10">
    <property type="entry name" value="Frataxin/CyaY"/>
    <property type="match status" value="1"/>
</dbReference>
<dbReference type="PRINTS" id="PR00904">
    <property type="entry name" value="FRATAXIN"/>
</dbReference>
<dbReference type="InterPro" id="IPR020895">
    <property type="entry name" value="Frataxin_CS"/>
</dbReference>
<dbReference type="GO" id="GO:0004322">
    <property type="term" value="F:ferroxidase activity"/>
    <property type="evidence" value="ECO:0007669"/>
    <property type="project" value="UniProtKB-EC"/>
</dbReference>
<protein>
    <recommendedName>
        <fullName evidence="3">ferroxidase</fullName>
        <ecNumber evidence="3">1.16.3.1</ecNumber>
    </recommendedName>
</protein>
<dbReference type="GO" id="GO:0051537">
    <property type="term" value="F:2 iron, 2 sulfur cluster binding"/>
    <property type="evidence" value="ECO:0007669"/>
    <property type="project" value="TreeGrafter"/>
</dbReference>
<dbReference type="SUPFAM" id="SSF55387">
    <property type="entry name" value="Frataxin/Nqo15-like"/>
    <property type="match status" value="1"/>
</dbReference>
<evidence type="ECO:0000256" key="2">
    <source>
        <dbReference type="ARBA" id="ARBA00008183"/>
    </source>
</evidence>
<dbReference type="NCBIfam" id="TIGR03422">
    <property type="entry name" value="mito_frataxin"/>
    <property type="match status" value="1"/>
</dbReference>
<keyword evidence="9" id="KW-0408">Iron</keyword>
<comment type="caution">
    <text evidence="13">The sequence shown here is derived from an EMBL/GenBank/DDBJ whole genome shotgun (WGS) entry which is preliminary data.</text>
</comment>
<evidence type="ECO:0000256" key="1">
    <source>
        <dbReference type="ARBA" id="ARBA00004173"/>
    </source>
</evidence>
<organism evidence="13 14">
    <name type="scientific">Prymnesium parvum</name>
    <name type="common">Toxic golden alga</name>
    <dbReference type="NCBI Taxonomy" id="97485"/>
    <lineage>
        <taxon>Eukaryota</taxon>
        <taxon>Haptista</taxon>
        <taxon>Haptophyta</taxon>
        <taxon>Prymnesiophyceae</taxon>
        <taxon>Prymnesiales</taxon>
        <taxon>Prymnesiaceae</taxon>
        <taxon>Prymnesium</taxon>
    </lineage>
</organism>
<dbReference type="Proteomes" id="UP001515480">
    <property type="component" value="Unassembled WGS sequence"/>
</dbReference>
<dbReference type="GO" id="GO:0016226">
    <property type="term" value="P:iron-sulfur cluster assembly"/>
    <property type="evidence" value="ECO:0007669"/>
    <property type="project" value="InterPro"/>
</dbReference>
<dbReference type="InterPro" id="IPR036524">
    <property type="entry name" value="Frataxin/CyaY_sf"/>
</dbReference>
<comment type="similarity">
    <text evidence="2">Belongs to the frataxin family.</text>
</comment>
<dbReference type="EC" id="1.16.3.1" evidence="3"/>